<feature type="region of interest" description="Disordered" evidence="1">
    <location>
        <begin position="90"/>
        <end position="111"/>
    </location>
</feature>
<dbReference type="AlphaFoldDB" id="A0A4Y7PLU5"/>
<protein>
    <submittedName>
        <fullName evidence="2">Uncharacterized protein</fullName>
    </submittedName>
</protein>
<name>A0A4Y7PLU5_9AGAM</name>
<evidence type="ECO:0000313" key="2">
    <source>
        <dbReference type="EMBL" id="TDL15961.1"/>
    </source>
</evidence>
<accession>A0A4Y7PLU5</accession>
<gene>
    <name evidence="2" type="ORF">BD410DRAFT_844793</name>
</gene>
<evidence type="ECO:0000313" key="3">
    <source>
        <dbReference type="Proteomes" id="UP000294933"/>
    </source>
</evidence>
<dbReference type="VEuPathDB" id="FungiDB:BD410DRAFT_844793"/>
<proteinExistence type="predicted"/>
<reference evidence="2 3" key="1">
    <citation type="submission" date="2018-06" db="EMBL/GenBank/DDBJ databases">
        <title>A transcriptomic atlas of mushroom development highlights an independent origin of complex multicellularity.</title>
        <authorList>
            <consortium name="DOE Joint Genome Institute"/>
            <person name="Krizsan K."/>
            <person name="Almasi E."/>
            <person name="Merenyi Z."/>
            <person name="Sahu N."/>
            <person name="Viragh M."/>
            <person name="Koszo T."/>
            <person name="Mondo S."/>
            <person name="Kiss B."/>
            <person name="Balint B."/>
            <person name="Kues U."/>
            <person name="Barry K."/>
            <person name="Hegedus J.C."/>
            <person name="Henrissat B."/>
            <person name="Johnson J."/>
            <person name="Lipzen A."/>
            <person name="Ohm R."/>
            <person name="Nagy I."/>
            <person name="Pangilinan J."/>
            <person name="Yan J."/>
            <person name="Xiong Y."/>
            <person name="Grigoriev I.V."/>
            <person name="Hibbett D.S."/>
            <person name="Nagy L.G."/>
        </authorList>
    </citation>
    <scope>NUCLEOTIDE SEQUENCE [LARGE SCALE GENOMIC DNA]</scope>
    <source>
        <strain evidence="2 3">SZMC22713</strain>
    </source>
</reference>
<evidence type="ECO:0000256" key="1">
    <source>
        <dbReference type="SAM" id="MobiDB-lite"/>
    </source>
</evidence>
<feature type="compositionally biased region" description="Basic and acidic residues" evidence="1">
    <location>
        <begin position="95"/>
        <end position="111"/>
    </location>
</feature>
<keyword evidence="3" id="KW-1185">Reference proteome</keyword>
<organism evidence="2 3">
    <name type="scientific">Rickenella mellea</name>
    <dbReference type="NCBI Taxonomy" id="50990"/>
    <lineage>
        <taxon>Eukaryota</taxon>
        <taxon>Fungi</taxon>
        <taxon>Dikarya</taxon>
        <taxon>Basidiomycota</taxon>
        <taxon>Agaricomycotina</taxon>
        <taxon>Agaricomycetes</taxon>
        <taxon>Hymenochaetales</taxon>
        <taxon>Rickenellaceae</taxon>
        <taxon>Rickenella</taxon>
    </lineage>
</organism>
<sequence>MAAKDTIGKWTGVLATISDPMSFIPINRLVLNLRQVSHEAHAPTLGTVVPMQEPAYAINSLLGNLGAPLRMGPEDDEIEDVGVDDAADVAEDSESVDHTGIIEEPRDPSDV</sequence>
<dbReference type="Proteomes" id="UP000294933">
    <property type="component" value="Unassembled WGS sequence"/>
</dbReference>
<dbReference type="EMBL" id="ML170256">
    <property type="protein sequence ID" value="TDL15961.1"/>
    <property type="molecule type" value="Genomic_DNA"/>
</dbReference>